<protein>
    <submittedName>
        <fullName evidence="1">Uncharacterized protein</fullName>
    </submittedName>
</protein>
<organism evidence="1">
    <name type="scientific">Sinorhizobium medicae</name>
    <dbReference type="NCBI Taxonomy" id="110321"/>
    <lineage>
        <taxon>Bacteria</taxon>
        <taxon>Pseudomonadati</taxon>
        <taxon>Pseudomonadota</taxon>
        <taxon>Alphaproteobacteria</taxon>
        <taxon>Hyphomicrobiales</taxon>
        <taxon>Rhizobiaceae</taxon>
        <taxon>Sinorhizobium/Ensifer group</taxon>
        <taxon>Sinorhizobium</taxon>
    </lineage>
</organism>
<proteinExistence type="predicted"/>
<gene>
    <name evidence="1" type="ORF">EMEDMD4_270212</name>
</gene>
<evidence type="ECO:0000313" key="1">
    <source>
        <dbReference type="EMBL" id="VTZ61436.1"/>
    </source>
</evidence>
<dbReference type="EMBL" id="CABFNB010000092">
    <property type="protein sequence ID" value="VTZ61436.1"/>
    <property type="molecule type" value="Genomic_DNA"/>
</dbReference>
<sequence>MLMDANITQKNRFANRFFFTVVTLSTGVAFKHEGSDAARLGTRGRLGCPLEGSVYRISAIRRWQDIESVLRSGGGQHRHESRRR</sequence>
<reference evidence="1" key="1">
    <citation type="submission" date="2019-06" db="EMBL/GenBank/DDBJ databases">
        <authorList>
            <person name="Le Quere A."/>
            <person name="Colella S."/>
        </authorList>
    </citation>
    <scope>NUCLEOTIDE SEQUENCE</scope>
    <source>
        <strain evidence="1">EmedicaeMD41</strain>
    </source>
</reference>
<name>A0A508WVL0_9HYPH</name>
<accession>A0A508WVL0</accession>
<dbReference type="Proteomes" id="UP000507954">
    <property type="component" value="Unassembled WGS sequence"/>
</dbReference>
<dbReference type="AlphaFoldDB" id="A0A508WVL0"/>